<proteinExistence type="predicted"/>
<dbReference type="Gene3D" id="3.40.390.10">
    <property type="entry name" value="Collagenase (Catalytic Domain)"/>
    <property type="match status" value="1"/>
</dbReference>
<dbReference type="SUPFAM" id="SSF55486">
    <property type="entry name" value="Metalloproteases ('zincins'), catalytic domain"/>
    <property type="match status" value="1"/>
</dbReference>
<name>A0ABD5U914_9EURY</name>
<dbReference type="RefSeq" id="WP_304448379.1">
    <property type="nucleotide sequence ID" value="NZ_JARRAH010000001.1"/>
</dbReference>
<dbReference type="EMBL" id="JBHSXM010000001">
    <property type="protein sequence ID" value="MFC6836698.1"/>
    <property type="molecule type" value="Genomic_DNA"/>
</dbReference>
<organism evidence="1 2">
    <name type="scientific">Halomarina ordinaria</name>
    <dbReference type="NCBI Taxonomy" id="3033939"/>
    <lineage>
        <taxon>Archaea</taxon>
        <taxon>Methanobacteriati</taxon>
        <taxon>Methanobacteriota</taxon>
        <taxon>Stenosarchaea group</taxon>
        <taxon>Halobacteria</taxon>
        <taxon>Halobacteriales</taxon>
        <taxon>Natronomonadaceae</taxon>
        <taxon>Halomarina</taxon>
    </lineage>
</organism>
<comment type="caution">
    <text evidence="1">The sequence shown here is derived from an EMBL/GenBank/DDBJ whole genome shotgun (WGS) entry which is preliminary data.</text>
</comment>
<dbReference type="InterPro" id="IPR024079">
    <property type="entry name" value="MetalloPept_cat_dom_sf"/>
</dbReference>
<sequence>MRRRKFLLSVGAVGSMGVTGRRIAHPERTLNVKLWFSDRAAAYSGLWSRVEGYLRRAFEDAHGDAVVEYGGTVSVTSERAYDLVVEGEWPRRLVEGAAGVGPVDPCDDVNLLVTDEPMTEWPTGAGIPHVAAVGGAAELAGLPPVGETEPVVSRTWGTYALQVLLHECGHTIGLDHDHGSMRTVADGLVVSPMVSGYPWETESVKSEHFDYDASVCGCRYVEPEGRDPRLLLQFDDCEAERIRDYRGGVTPW</sequence>
<dbReference type="Proteomes" id="UP001596406">
    <property type="component" value="Unassembled WGS sequence"/>
</dbReference>
<reference evidence="1 2" key="1">
    <citation type="journal article" date="2019" name="Int. J. Syst. Evol. Microbiol.">
        <title>The Global Catalogue of Microorganisms (GCM) 10K type strain sequencing project: providing services to taxonomists for standard genome sequencing and annotation.</title>
        <authorList>
            <consortium name="The Broad Institute Genomics Platform"/>
            <consortium name="The Broad Institute Genome Sequencing Center for Infectious Disease"/>
            <person name="Wu L."/>
            <person name="Ma J."/>
        </authorList>
    </citation>
    <scope>NUCLEOTIDE SEQUENCE [LARGE SCALE GENOMIC DNA]</scope>
    <source>
        <strain evidence="1 2">PSRA2</strain>
    </source>
</reference>
<evidence type="ECO:0008006" key="3">
    <source>
        <dbReference type="Google" id="ProtNLM"/>
    </source>
</evidence>
<keyword evidence="2" id="KW-1185">Reference proteome</keyword>
<accession>A0ABD5U914</accession>
<protein>
    <recommendedName>
        <fullName evidence="3">Peptidase M10A and M12B matrixin and adamalysin</fullName>
    </recommendedName>
</protein>
<dbReference type="AlphaFoldDB" id="A0ABD5U914"/>
<gene>
    <name evidence="1" type="ORF">ACFQHK_09255</name>
</gene>
<evidence type="ECO:0000313" key="2">
    <source>
        <dbReference type="Proteomes" id="UP001596406"/>
    </source>
</evidence>
<evidence type="ECO:0000313" key="1">
    <source>
        <dbReference type="EMBL" id="MFC6836698.1"/>
    </source>
</evidence>